<dbReference type="AlphaFoldDB" id="A0AAV7PLN9"/>
<dbReference type="EMBL" id="JANPWB010000011">
    <property type="protein sequence ID" value="KAJ1128276.1"/>
    <property type="molecule type" value="Genomic_DNA"/>
</dbReference>
<organism evidence="1 2">
    <name type="scientific">Pleurodeles waltl</name>
    <name type="common">Iberian ribbed newt</name>
    <dbReference type="NCBI Taxonomy" id="8319"/>
    <lineage>
        <taxon>Eukaryota</taxon>
        <taxon>Metazoa</taxon>
        <taxon>Chordata</taxon>
        <taxon>Craniata</taxon>
        <taxon>Vertebrata</taxon>
        <taxon>Euteleostomi</taxon>
        <taxon>Amphibia</taxon>
        <taxon>Batrachia</taxon>
        <taxon>Caudata</taxon>
        <taxon>Salamandroidea</taxon>
        <taxon>Salamandridae</taxon>
        <taxon>Pleurodelinae</taxon>
        <taxon>Pleurodeles</taxon>
    </lineage>
</organism>
<evidence type="ECO:0000313" key="2">
    <source>
        <dbReference type="Proteomes" id="UP001066276"/>
    </source>
</evidence>
<reference evidence="1" key="1">
    <citation type="journal article" date="2022" name="bioRxiv">
        <title>Sequencing and chromosome-scale assembly of the giantPleurodeles waltlgenome.</title>
        <authorList>
            <person name="Brown T."/>
            <person name="Elewa A."/>
            <person name="Iarovenko S."/>
            <person name="Subramanian E."/>
            <person name="Araus A.J."/>
            <person name="Petzold A."/>
            <person name="Susuki M."/>
            <person name="Suzuki K.-i.T."/>
            <person name="Hayashi T."/>
            <person name="Toyoda A."/>
            <person name="Oliveira C."/>
            <person name="Osipova E."/>
            <person name="Leigh N.D."/>
            <person name="Simon A."/>
            <person name="Yun M.H."/>
        </authorList>
    </citation>
    <scope>NUCLEOTIDE SEQUENCE</scope>
    <source>
        <strain evidence="1">20211129_DDA</strain>
        <tissue evidence="1">Liver</tissue>
    </source>
</reference>
<comment type="caution">
    <text evidence="1">The sequence shown here is derived from an EMBL/GenBank/DDBJ whole genome shotgun (WGS) entry which is preliminary data.</text>
</comment>
<keyword evidence="2" id="KW-1185">Reference proteome</keyword>
<proteinExistence type="predicted"/>
<protein>
    <submittedName>
        <fullName evidence="1">Uncharacterized protein</fullName>
    </submittedName>
</protein>
<accession>A0AAV7PLN9</accession>
<sequence length="104" mass="11663">MAPLMTQDYLEKIVNGICQEISSLKTDFRSCLHDINDVAGLGDRVDDLEHTSAKDQQMLWRLVNALEEQQIKLQANLAGGPRKLRVTTINASLGFPLERKVKIS</sequence>
<evidence type="ECO:0000313" key="1">
    <source>
        <dbReference type="EMBL" id="KAJ1128276.1"/>
    </source>
</evidence>
<gene>
    <name evidence="1" type="ORF">NDU88_006655</name>
</gene>
<dbReference type="Proteomes" id="UP001066276">
    <property type="component" value="Chromosome 7"/>
</dbReference>
<name>A0AAV7PLN9_PLEWA</name>